<name>A8IGI8_AZOC5</name>
<dbReference type="STRING" id="438753.AZC_0094"/>
<sequence length="131" mass="14804">MAFRGSCQCGTVRYEVARLHSDIVHCHCQTCRKTHAADHISTARVLREDFRWLDGQDRLTAFESSPGKLRLFCSLCGSHLVADRAEQPFVIVRVGTLDDDPGTRPVLHIWASHRVPWLADGDDAPYYDEVP</sequence>
<accession>A8IGI8</accession>
<evidence type="ECO:0000256" key="2">
    <source>
        <dbReference type="ARBA" id="ARBA00022723"/>
    </source>
</evidence>
<keyword evidence="3" id="KW-0862">Zinc</keyword>
<dbReference type="eggNOG" id="COG3791">
    <property type="taxonomic scope" value="Bacteria"/>
</dbReference>
<dbReference type="InterPro" id="IPR011057">
    <property type="entry name" value="Mss4-like_sf"/>
</dbReference>
<reference evidence="6 7" key="6">
    <citation type="journal article" date="2011" name="Appl. Environ. Microbiol.">
        <title>Involvement of the azorhizobial chromosome partition gene (parA) in the onset of bacteroid differentiation during Sesbania rostrata stem nodule development.</title>
        <authorList>
            <person name="Liu CT."/>
            <person name="Lee KB."/>
            <person name="Wang YS."/>
            <person name="Peng MH."/>
            <person name="Lee KT."/>
            <person name="Suzuki S."/>
            <person name="Suzuki T."/>
            <person name="Oyaizu H."/>
        </authorList>
    </citation>
    <scope>NUCLEOTIDE SEQUENCE [LARGE SCALE GENOMIC DNA]</scope>
    <source>
        <strain evidence="7">ATCC 43989 / DSM 5975 / JCM 20966 / LMG 6465 / NBRC 14845 / NCIMB 13405 / ORS 571</strain>
    </source>
</reference>
<dbReference type="EMBL" id="AP009384">
    <property type="protein sequence ID" value="BAF86092.1"/>
    <property type="molecule type" value="Genomic_DNA"/>
</dbReference>
<evidence type="ECO:0000256" key="3">
    <source>
        <dbReference type="ARBA" id="ARBA00022833"/>
    </source>
</evidence>
<comment type="similarity">
    <text evidence="1">Belongs to the Gfa family.</text>
</comment>
<evidence type="ECO:0000256" key="1">
    <source>
        <dbReference type="ARBA" id="ARBA00005495"/>
    </source>
</evidence>
<keyword evidence="7" id="KW-1185">Reference proteome</keyword>
<evidence type="ECO:0000259" key="5">
    <source>
        <dbReference type="PROSITE" id="PS51891"/>
    </source>
</evidence>
<reference evidence="7" key="2">
    <citation type="submission" date="2007-04" db="EMBL/GenBank/DDBJ databases">
        <title>Complete genome sequence of the nitrogen-fixing bacterium Azorhizobium caulinodans ORS571.</title>
        <authorList>
            <person name="Lee K.B."/>
            <person name="Backer P.D."/>
            <person name="Aono T."/>
            <person name="Liu C.T."/>
            <person name="Suzuki S."/>
            <person name="Suzuki T."/>
            <person name="Kaneko T."/>
            <person name="Yamada M."/>
            <person name="Tabata S."/>
            <person name="Kupfer D.M."/>
            <person name="Najar F.Z."/>
            <person name="Wiley G.B."/>
            <person name="Roe B."/>
            <person name="Binnewies T."/>
            <person name="Ussery D."/>
            <person name="Vereecke D."/>
            <person name="Gevers D."/>
            <person name="Holsters M."/>
            <person name="Oyaizu H."/>
        </authorList>
    </citation>
    <scope>NUCLEOTIDE SEQUENCE [LARGE SCALE GENOMIC DNA]</scope>
    <source>
        <strain evidence="7">ATCC 43989 / DSM 5975 / JCM 20966 / LMG 6465 / NBRC 14845 / NCIMB 13405 / ORS 571</strain>
    </source>
</reference>
<reference evidence="6 7" key="1">
    <citation type="journal article" date="2007" name="Appl. Environ. Microbiol.">
        <title>Rhizobial factors required for stem nodule maturation and maintenance in Sesbania rostrata-Azorhizobium caulinodans ORS571 symbiosis.</title>
        <authorList>
            <person name="Suzuki S."/>
            <person name="Aono T."/>
            <person name="Lee KB."/>
            <person name="Suzuki T."/>
            <person name="Liu CT."/>
            <person name="Miwa H."/>
            <person name="Wakao S."/>
            <person name="Iki T."/>
            <person name="Oyaizu H."/>
        </authorList>
    </citation>
    <scope>NUCLEOTIDE SEQUENCE [LARGE SCALE GENOMIC DNA]</scope>
    <source>
        <strain evidence="7">ATCC 43989 / DSM 5975 / JCM 20966 / LMG 6465 / NBRC 14845 / NCIMB 13405 / ORS 571</strain>
    </source>
</reference>
<dbReference type="GO" id="GO:0016846">
    <property type="term" value="F:carbon-sulfur lyase activity"/>
    <property type="evidence" value="ECO:0007669"/>
    <property type="project" value="InterPro"/>
</dbReference>
<organism evidence="6 7">
    <name type="scientific">Azorhizobium caulinodans (strain ATCC 43989 / DSM 5975 / JCM 20966 / LMG 6465 / NBRC 14845 / NCIMB 13405 / ORS 571)</name>
    <dbReference type="NCBI Taxonomy" id="438753"/>
    <lineage>
        <taxon>Bacteria</taxon>
        <taxon>Pseudomonadati</taxon>
        <taxon>Pseudomonadota</taxon>
        <taxon>Alphaproteobacteria</taxon>
        <taxon>Hyphomicrobiales</taxon>
        <taxon>Xanthobacteraceae</taxon>
        <taxon>Azorhizobium</taxon>
    </lineage>
</organism>
<evidence type="ECO:0000256" key="4">
    <source>
        <dbReference type="ARBA" id="ARBA00023239"/>
    </source>
</evidence>
<evidence type="ECO:0000313" key="6">
    <source>
        <dbReference type="EMBL" id="BAF86092.1"/>
    </source>
</evidence>
<reference evidence="6 7" key="5">
    <citation type="journal article" date="2010" name="Appl. Environ. Microbiol.">
        <title>phrR-like gene praR of Azorhizobium caulinodans ORS571 is essential for symbiosis with Sesbania rostrata and is involved in expression of reb genes.</title>
        <authorList>
            <person name="Akiba N."/>
            <person name="Aono T."/>
            <person name="Toyazaki H."/>
            <person name="Sato S."/>
            <person name="Oyaizu H."/>
        </authorList>
    </citation>
    <scope>NUCLEOTIDE SEQUENCE [LARGE SCALE GENOMIC DNA]</scope>
    <source>
        <strain evidence="7">ATCC 43989 / DSM 5975 / JCM 20966 / LMG 6465 / NBRC 14845 / NCIMB 13405 / ORS 571</strain>
    </source>
</reference>
<dbReference type="AlphaFoldDB" id="A8IGI8"/>
<protein>
    <recommendedName>
        <fullName evidence="5">CENP-V/GFA domain-containing protein</fullName>
    </recommendedName>
</protein>
<dbReference type="RefSeq" id="WP_012168625.1">
    <property type="nucleotide sequence ID" value="NC_009937.1"/>
</dbReference>
<dbReference type="Gene3D" id="3.90.1590.10">
    <property type="entry name" value="glutathione-dependent formaldehyde- activating enzyme (gfa)"/>
    <property type="match status" value="1"/>
</dbReference>
<dbReference type="PANTHER" id="PTHR33337:SF40">
    <property type="entry name" value="CENP-V_GFA DOMAIN-CONTAINING PROTEIN-RELATED"/>
    <property type="match status" value="1"/>
</dbReference>
<feature type="domain" description="CENP-V/GFA" evidence="5">
    <location>
        <begin position="3"/>
        <end position="107"/>
    </location>
</feature>
<dbReference type="Proteomes" id="UP000000270">
    <property type="component" value="Chromosome"/>
</dbReference>
<keyword evidence="2" id="KW-0479">Metal-binding</keyword>
<proteinExistence type="inferred from homology"/>
<dbReference type="PROSITE" id="PS51891">
    <property type="entry name" value="CENP_V_GFA"/>
    <property type="match status" value="1"/>
</dbReference>
<reference evidence="6 7" key="4">
    <citation type="journal article" date="2009" name="Appl. Environ. Microbiol.">
        <title>Comparative genome-wide transcriptional profiling of Azorhizobium caulinodans ORS571 grown under free-living and symbiotic conditions.</title>
        <authorList>
            <person name="Tsukada S."/>
            <person name="Aono T."/>
            <person name="Akiba N."/>
            <person name="Lee KB."/>
            <person name="Liu CT."/>
            <person name="Toyazaki H."/>
            <person name="Oyaizu H."/>
        </authorList>
    </citation>
    <scope>NUCLEOTIDE SEQUENCE [LARGE SCALE GENOMIC DNA]</scope>
    <source>
        <strain evidence="7">ATCC 43989 / DSM 5975 / JCM 20966 / LMG 6465 / NBRC 14845 / NCIMB 13405 / ORS 571</strain>
    </source>
</reference>
<reference evidence="6 7" key="3">
    <citation type="journal article" date="2008" name="BMC Genomics">
        <title>The genome of the versatile nitrogen fixer Azorhizobium caulinodans ORS571.</title>
        <authorList>
            <person name="Lee KB."/>
            <person name="Backer P.D."/>
            <person name="Aono T."/>
            <person name="Liu CT."/>
            <person name="Suzuki S."/>
            <person name="Suzuki T."/>
            <person name="Kaneko T."/>
            <person name="Yamada M."/>
            <person name="Tabata S."/>
            <person name="Kupfer D.M."/>
            <person name="Najar F.Z."/>
            <person name="Wiley G.B."/>
            <person name="Roe B."/>
            <person name="Binnewies T.T."/>
            <person name="Ussery D.W."/>
            <person name="D'Haeze W."/>
            <person name="Herder J.D."/>
            <person name="Gevers D."/>
            <person name="Vereecke D."/>
            <person name="Holsters M."/>
            <person name="Oyaizu H."/>
        </authorList>
    </citation>
    <scope>NUCLEOTIDE SEQUENCE [LARGE SCALE GENOMIC DNA]</scope>
    <source>
        <strain evidence="7">ATCC 43989 / DSM 5975 / JCM 20966 / LMG 6465 / NBRC 14845 / NCIMB 13405 / ORS 571</strain>
    </source>
</reference>
<dbReference type="HOGENOM" id="CLU_055491_4_2_5"/>
<dbReference type="InterPro" id="IPR006913">
    <property type="entry name" value="CENP-V/GFA"/>
</dbReference>
<dbReference type="Pfam" id="PF04828">
    <property type="entry name" value="GFA"/>
    <property type="match status" value="1"/>
</dbReference>
<dbReference type="SUPFAM" id="SSF51316">
    <property type="entry name" value="Mss4-like"/>
    <property type="match status" value="1"/>
</dbReference>
<evidence type="ECO:0000313" key="7">
    <source>
        <dbReference type="Proteomes" id="UP000000270"/>
    </source>
</evidence>
<dbReference type="KEGG" id="azc:AZC_0094"/>
<dbReference type="GO" id="GO:0046872">
    <property type="term" value="F:metal ion binding"/>
    <property type="evidence" value="ECO:0007669"/>
    <property type="project" value="UniProtKB-KW"/>
</dbReference>
<keyword evidence="4" id="KW-0456">Lyase</keyword>
<dbReference type="PANTHER" id="PTHR33337">
    <property type="entry name" value="GFA DOMAIN-CONTAINING PROTEIN"/>
    <property type="match status" value="1"/>
</dbReference>
<gene>
    <name evidence="6" type="ordered locus">AZC_0094</name>
</gene>